<dbReference type="Proteomes" id="UP001221898">
    <property type="component" value="Unassembled WGS sequence"/>
</dbReference>
<dbReference type="AlphaFoldDB" id="A0AAD7SEY7"/>
<keyword evidence="1" id="KW-0812">Transmembrane</keyword>
<feature type="transmembrane region" description="Helical" evidence="1">
    <location>
        <begin position="12"/>
        <end position="34"/>
    </location>
</feature>
<proteinExistence type="predicted"/>
<evidence type="ECO:0000256" key="1">
    <source>
        <dbReference type="SAM" id="Phobius"/>
    </source>
</evidence>
<gene>
    <name evidence="2" type="ORF">AAFF_G00385570</name>
</gene>
<keyword evidence="1" id="KW-0472">Membrane</keyword>
<evidence type="ECO:0000313" key="3">
    <source>
        <dbReference type="Proteomes" id="UP001221898"/>
    </source>
</evidence>
<keyword evidence="3" id="KW-1185">Reference proteome</keyword>
<dbReference type="EMBL" id="JAINUG010000071">
    <property type="protein sequence ID" value="KAJ8401326.1"/>
    <property type="molecule type" value="Genomic_DNA"/>
</dbReference>
<feature type="transmembrane region" description="Helical" evidence="1">
    <location>
        <begin position="46"/>
        <end position="67"/>
    </location>
</feature>
<comment type="caution">
    <text evidence="2">The sequence shown here is derived from an EMBL/GenBank/DDBJ whole genome shotgun (WGS) entry which is preliminary data.</text>
</comment>
<reference evidence="2" key="1">
    <citation type="journal article" date="2023" name="Science">
        <title>Genome structures resolve the early diversification of teleost fishes.</title>
        <authorList>
            <person name="Parey E."/>
            <person name="Louis A."/>
            <person name="Montfort J."/>
            <person name="Bouchez O."/>
            <person name="Roques C."/>
            <person name="Iampietro C."/>
            <person name="Lluch J."/>
            <person name="Castinel A."/>
            <person name="Donnadieu C."/>
            <person name="Desvignes T."/>
            <person name="Floi Bucao C."/>
            <person name="Jouanno E."/>
            <person name="Wen M."/>
            <person name="Mejri S."/>
            <person name="Dirks R."/>
            <person name="Jansen H."/>
            <person name="Henkel C."/>
            <person name="Chen W.J."/>
            <person name="Zahm M."/>
            <person name="Cabau C."/>
            <person name="Klopp C."/>
            <person name="Thompson A.W."/>
            <person name="Robinson-Rechavi M."/>
            <person name="Braasch I."/>
            <person name="Lecointre G."/>
            <person name="Bobe J."/>
            <person name="Postlethwait J.H."/>
            <person name="Berthelot C."/>
            <person name="Roest Crollius H."/>
            <person name="Guiguen Y."/>
        </authorList>
    </citation>
    <scope>NUCLEOTIDE SEQUENCE</scope>
    <source>
        <strain evidence="2">NC1722</strain>
    </source>
</reference>
<name>A0AAD7SEY7_9TELE</name>
<protein>
    <submittedName>
        <fullName evidence="2">Uncharacterized protein</fullName>
    </submittedName>
</protein>
<sequence length="118" mass="12429">MVCRRLCKPPGAVLSSVGAGGATVSSLAAAVGASSCSAEASMDMRISVLMVVTIELASSTTLVLNLGSRKQATDRVLSPSLEYLSCRSSHLLHQLTVAILFFQNGPPSQGIWKHTEWL</sequence>
<accession>A0AAD7SEY7</accession>
<keyword evidence="1" id="KW-1133">Transmembrane helix</keyword>
<organism evidence="2 3">
    <name type="scientific">Aldrovandia affinis</name>
    <dbReference type="NCBI Taxonomy" id="143900"/>
    <lineage>
        <taxon>Eukaryota</taxon>
        <taxon>Metazoa</taxon>
        <taxon>Chordata</taxon>
        <taxon>Craniata</taxon>
        <taxon>Vertebrata</taxon>
        <taxon>Euteleostomi</taxon>
        <taxon>Actinopterygii</taxon>
        <taxon>Neopterygii</taxon>
        <taxon>Teleostei</taxon>
        <taxon>Notacanthiformes</taxon>
        <taxon>Halosauridae</taxon>
        <taxon>Aldrovandia</taxon>
    </lineage>
</organism>
<evidence type="ECO:0000313" key="2">
    <source>
        <dbReference type="EMBL" id="KAJ8401326.1"/>
    </source>
</evidence>